<comment type="caution">
    <text evidence="2">The sequence shown here is derived from an EMBL/GenBank/DDBJ whole genome shotgun (WGS) entry which is preliminary data.</text>
</comment>
<accession>A0A432XJB3</accession>
<evidence type="ECO:0000256" key="1">
    <source>
        <dbReference type="SAM" id="SignalP"/>
    </source>
</evidence>
<evidence type="ECO:0000313" key="3">
    <source>
        <dbReference type="Proteomes" id="UP000286678"/>
    </source>
</evidence>
<feature type="chain" id="PRO_5019134719" evidence="1">
    <location>
        <begin position="23"/>
        <end position="201"/>
    </location>
</feature>
<evidence type="ECO:0000313" key="2">
    <source>
        <dbReference type="EMBL" id="RUO48808.1"/>
    </source>
</evidence>
<reference evidence="3" key="1">
    <citation type="journal article" date="2018" name="Front. Microbiol.">
        <title>Genome-Based Analysis Reveals the Taxonomy and Diversity of the Family Idiomarinaceae.</title>
        <authorList>
            <person name="Liu Y."/>
            <person name="Lai Q."/>
            <person name="Shao Z."/>
        </authorList>
    </citation>
    <scope>NUCLEOTIDE SEQUENCE [LARGE SCALE GENOMIC DNA]</scope>
    <source>
        <strain evidence="3">SW15</strain>
    </source>
</reference>
<proteinExistence type="predicted"/>
<keyword evidence="1" id="KW-0732">Signal</keyword>
<keyword evidence="3" id="KW-1185">Reference proteome</keyword>
<name>A0A432XJB3_9GAMM</name>
<sequence>MLMDKRALAMCAILACVSSAAAGNETTSETTDVCLTPGTDYFGLDFMAFDQTMNAGWREVANREGCAVAAADLIKEYRTTKSDLSEGMLSTMVWHEGQMRAEAGQNEHAIALFQTTYKDAEKDSFGWNYYVDATIAFLEQDRDALNKARNQLAALPKPSGINMTDPDGNPVKIDWPPNLKVVDNFLSCFGKDYAAAYGECE</sequence>
<gene>
    <name evidence="2" type="ORF">CWE21_05485</name>
</gene>
<feature type="signal peptide" evidence="1">
    <location>
        <begin position="1"/>
        <end position="22"/>
    </location>
</feature>
<dbReference type="EMBL" id="PIPT01000003">
    <property type="protein sequence ID" value="RUO48808.1"/>
    <property type="molecule type" value="Genomic_DNA"/>
</dbReference>
<protein>
    <submittedName>
        <fullName evidence="2">Uncharacterized protein</fullName>
    </submittedName>
</protein>
<dbReference type="Proteomes" id="UP000286678">
    <property type="component" value="Unassembled WGS sequence"/>
</dbReference>
<organism evidence="2 3">
    <name type="scientific">Pseudidiomarina aquimaris</name>
    <dbReference type="NCBI Taxonomy" id="641841"/>
    <lineage>
        <taxon>Bacteria</taxon>
        <taxon>Pseudomonadati</taxon>
        <taxon>Pseudomonadota</taxon>
        <taxon>Gammaproteobacteria</taxon>
        <taxon>Alteromonadales</taxon>
        <taxon>Idiomarinaceae</taxon>
        <taxon>Pseudidiomarina</taxon>
    </lineage>
</organism>
<dbReference type="AlphaFoldDB" id="A0A432XJB3"/>